<evidence type="ECO:0000313" key="1">
    <source>
        <dbReference type="EMBL" id="KAH7904558.1"/>
    </source>
</evidence>
<organism evidence="1 2">
    <name type="scientific">Hygrophoropsis aurantiaca</name>
    <dbReference type="NCBI Taxonomy" id="72124"/>
    <lineage>
        <taxon>Eukaryota</taxon>
        <taxon>Fungi</taxon>
        <taxon>Dikarya</taxon>
        <taxon>Basidiomycota</taxon>
        <taxon>Agaricomycotina</taxon>
        <taxon>Agaricomycetes</taxon>
        <taxon>Agaricomycetidae</taxon>
        <taxon>Boletales</taxon>
        <taxon>Coniophorineae</taxon>
        <taxon>Hygrophoropsidaceae</taxon>
        <taxon>Hygrophoropsis</taxon>
    </lineage>
</organism>
<sequence>MVSAELLSQVSERICQAKSWDDDAKLLPFGGVNIIFAGDMGQLKPVAAHALYSYGLVSKLGNQAKESLTGQSAMHGAYLWRLVTKVVELKKNIRSQS</sequence>
<accession>A0ACB7ZW32</accession>
<evidence type="ECO:0000313" key="2">
    <source>
        <dbReference type="Proteomes" id="UP000790377"/>
    </source>
</evidence>
<dbReference type="EMBL" id="MU268433">
    <property type="protein sequence ID" value="KAH7904558.1"/>
    <property type="molecule type" value="Genomic_DNA"/>
</dbReference>
<proteinExistence type="predicted"/>
<comment type="caution">
    <text evidence="1">The sequence shown here is derived from an EMBL/GenBank/DDBJ whole genome shotgun (WGS) entry which is preliminary data.</text>
</comment>
<gene>
    <name evidence="1" type="ORF">BJ138DRAFT_1018986</name>
</gene>
<dbReference type="Proteomes" id="UP000790377">
    <property type="component" value="Unassembled WGS sequence"/>
</dbReference>
<keyword evidence="2" id="KW-1185">Reference proteome</keyword>
<reference evidence="1" key="1">
    <citation type="journal article" date="2021" name="New Phytol.">
        <title>Evolutionary innovations through gain and loss of genes in the ectomycorrhizal Boletales.</title>
        <authorList>
            <person name="Wu G."/>
            <person name="Miyauchi S."/>
            <person name="Morin E."/>
            <person name="Kuo A."/>
            <person name="Drula E."/>
            <person name="Varga T."/>
            <person name="Kohler A."/>
            <person name="Feng B."/>
            <person name="Cao Y."/>
            <person name="Lipzen A."/>
            <person name="Daum C."/>
            <person name="Hundley H."/>
            <person name="Pangilinan J."/>
            <person name="Johnson J."/>
            <person name="Barry K."/>
            <person name="LaButti K."/>
            <person name="Ng V."/>
            <person name="Ahrendt S."/>
            <person name="Min B."/>
            <person name="Choi I.G."/>
            <person name="Park H."/>
            <person name="Plett J.M."/>
            <person name="Magnuson J."/>
            <person name="Spatafora J.W."/>
            <person name="Nagy L.G."/>
            <person name="Henrissat B."/>
            <person name="Grigoriev I.V."/>
            <person name="Yang Z.L."/>
            <person name="Xu J."/>
            <person name="Martin F.M."/>
        </authorList>
    </citation>
    <scope>NUCLEOTIDE SEQUENCE</scope>
    <source>
        <strain evidence="1">ATCC 28755</strain>
    </source>
</reference>
<protein>
    <submittedName>
        <fullName evidence="1">Uncharacterized protein</fullName>
    </submittedName>
</protein>
<name>A0ACB7ZW32_9AGAM</name>
<feature type="non-terminal residue" evidence="1">
    <location>
        <position position="97"/>
    </location>
</feature>